<evidence type="ECO:0000256" key="1">
    <source>
        <dbReference type="SAM" id="MobiDB-lite"/>
    </source>
</evidence>
<gene>
    <name evidence="2" type="ORF">CBM2634_A170308</name>
</gene>
<organism evidence="2 3">
    <name type="scientific">Cupriavidus taiwanensis</name>
    <dbReference type="NCBI Taxonomy" id="164546"/>
    <lineage>
        <taxon>Bacteria</taxon>
        <taxon>Pseudomonadati</taxon>
        <taxon>Pseudomonadota</taxon>
        <taxon>Betaproteobacteria</taxon>
        <taxon>Burkholderiales</taxon>
        <taxon>Burkholderiaceae</taxon>
        <taxon>Cupriavidus</taxon>
    </lineage>
</organism>
<reference evidence="2 3" key="1">
    <citation type="submission" date="2018-01" db="EMBL/GenBank/DDBJ databases">
        <authorList>
            <person name="Gaut B.S."/>
            <person name="Morton B.R."/>
            <person name="Clegg M.T."/>
            <person name="Duvall M.R."/>
        </authorList>
    </citation>
    <scope>NUCLEOTIDE SEQUENCE [LARGE SCALE GENOMIC DNA]</scope>
    <source>
        <strain evidence="2">Cupriavidus taiwanensis cmp 52</strain>
    </source>
</reference>
<accession>A0A375IXB9</accession>
<sequence length="61" mass="6713">MLHHHDPLWLSPTGPATWLRRMAAPRCGDNQHPVTHRAPLHGAGAPPTGIPPSIVWRFTHG</sequence>
<protein>
    <submittedName>
        <fullName evidence="2">Uncharacterized protein</fullName>
    </submittedName>
</protein>
<name>A0A375IXB9_9BURK</name>
<proteinExistence type="predicted"/>
<evidence type="ECO:0000313" key="3">
    <source>
        <dbReference type="Proteomes" id="UP000256805"/>
    </source>
</evidence>
<dbReference type="AlphaFoldDB" id="A0A375IXB9"/>
<feature type="region of interest" description="Disordered" evidence="1">
    <location>
        <begin position="29"/>
        <end position="52"/>
    </location>
</feature>
<evidence type="ECO:0000313" key="2">
    <source>
        <dbReference type="EMBL" id="SPR97578.1"/>
    </source>
</evidence>
<dbReference type="Proteomes" id="UP000256805">
    <property type="component" value="Unassembled WGS sequence"/>
</dbReference>
<dbReference type="EMBL" id="OVTA01000009">
    <property type="protein sequence ID" value="SPR97578.1"/>
    <property type="molecule type" value="Genomic_DNA"/>
</dbReference>